<organism evidence="1 2">
    <name type="scientific">Lactuca saligna</name>
    <name type="common">Willowleaf lettuce</name>
    <dbReference type="NCBI Taxonomy" id="75948"/>
    <lineage>
        <taxon>Eukaryota</taxon>
        <taxon>Viridiplantae</taxon>
        <taxon>Streptophyta</taxon>
        <taxon>Embryophyta</taxon>
        <taxon>Tracheophyta</taxon>
        <taxon>Spermatophyta</taxon>
        <taxon>Magnoliopsida</taxon>
        <taxon>eudicotyledons</taxon>
        <taxon>Gunneridae</taxon>
        <taxon>Pentapetalae</taxon>
        <taxon>asterids</taxon>
        <taxon>campanulids</taxon>
        <taxon>Asterales</taxon>
        <taxon>Asteraceae</taxon>
        <taxon>Cichorioideae</taxon>
        <taxon>Cichorieae</taxon>
        <taxon>Lactucinae</taxon>
        <taxon>Lactuca</taxon>
    </lineage>
</organism>
<reference evidence="1" key="1">
    <citation type="submission" date="2023-04" db="EMBL/GenBank/DDBJ databases">
        <authorList>
            <person name="Vijverberg K."/>
            <person name="Xiong W."/>
            <person name="Schranz E."/>
        </authorList>
    </citation>
    <scope>NUCLEOTIDE SEQUENCE</scope>
</reference>
<keyword evidence="2" id="KW-1185">Reference proteome</keyword>
<dbReference type="Gene3D" id="1.25.10.10">
    <property type="entry name" value="Leucine-rich Repeat Variant"/>
    <property type="match status" value="1"/>
</dbReference>
<protein>
    <submittedName>
        <fullName evidence="1">Uncharacterized protein</fullName>
    </submittedName>
</protein>
<dbReference type="EMBL" id="OX465086">
    <property type="protein sequence ID" value="CAI9260788.1"/>
    <property type="molecule type" value="Genomic_DNA"/>
</dbReference>
<dbReference type="Proteomes" id="UP001177003">
    <property type="component" value="Chromosome 0"/>
</dbReference>
<evidence type="ECO:0000313" key="1">
    <source>
        <dbReference type="EMBL" id="CAI9260788.1"/>
    </source>
</evidence>
<proteinExistence type="predicted"/>
<dbReference type="AlphaFoldDB" id="A0AA35VJ20"/>
<evidence type="ECO:0000313" key="2">
    <source>
        <dbReference type="Proteomes" id="UP001177003"/>
    </source>
</evidence>
<gene>
    <name evidence="1" type="ORF">LSALG_LOCUS1614</name>
</gene>
<accession>A0AA35VJ20</accession>
<name>A0AA35VJ20_LACSI</name>
<dbReference type="InterPro" id="IPR011989">
    <property type="entry name" value="ARM-like"/>
</dbReference>
<sequence length="163" mass="18176">MATATTTLPAWLFNSCGSLNQEPPHSITQKSINARILHLCRSQLFVIPYGYRHCLGLYQLLPQVIPTKKINKKDQVAIVYGLGVCTEYGGYVIKPLVGGDLSRLTVVIRYPNVVHPENVMAYDNAISTLGKICHFHHDSIDSGYSCMVKLFANQRSYRSQSCS</sequence>